<keyword evidence="1" id="KW-0812">Transmembrane</keyword>
<feature type="transmembrane region" description="Helical" evidence="1">
    <location>
        <begin position="200"/>
        <end position="223"/>
    </location>
</feature>
<keyword evidence="3" id="KW-1185">Reference proteome</keyword>
<gene>
    <name evidence="2" type="ORF">Pmani_033109</name>
</gene>
<dbReference type="SUPFAM" id="SSF81321">
    <property type="entry name" value="Family A G protein-coupled receptor-like"/>
    <property type="match status" value="1"/>
</dbReference>
<feature type="transmembrane region" description="Helical" evidence="1">
    <location>
        <begin position="75"/>
        <end position="96"/>
    </location>
</feature>
<feature type="transmembrane region" description="Helical" evidence="1">
    <location>
        <begin position="108"/>
        <end position="136"/>
    </location>
</feature>
<feature type="transmembrane region" description="Helical" evidence="1">
    <location>
        <begin position="32"/>
        <end position="54"/>
    </location>
</feature>
<evidence type="ECO:0000313" key="3">
    <source>
        <dbReference type="Proteomes" id="UP001292094"/>
    </source>
</evidence>
<evidence type="ECO:0000313" key="2">
    <source>
        <dbReference type="EMBL" id="KAK4294254.1"/>
    </source>
</evidence>
<feature type="transmembrane region" description="Helical" evidence="1">
    <location>
        <begin position="157"/>
        <end position="180"/>
    </location>
</feature>
<proteinExistence type="predicted"/>
<feature type="transmembrane region" description="Helical" evidence="1">
    <location>
        <begin position="491"/>
        <end position="516"/>
    </location>
</feature>
<keyword evidence="1" id="KW-1133">Transmembrane helix</keyword>
<feature type="transmembrane region" description="Helical" evidence="1">
    <location>
        <begin position="458"/>
        <end position="479"/>
    </location>
</feature>
<evidence type="ECO:0008006" key="4">
    <source>
        <dbReference type="Google" id="ProtNLM"/>
    </source>
</evidence>
<protein>
    <recommendedName>
        <fullName evidence="4">G-protein coupled receptors family 1 profile domain-containing protein</fullName>
    </recommendedName>
</protein>
<name>A0AAE1NRQ5_9EUCA</name>
<organism evidence="2 3">
    <name type="scientific">Petrolisthes manimaculis</name>
    <dbReference type="NCBI Taxonomy" id="1843537"/>
    <lineage>
        <taxon>Eukaryota</taxon>
        <taxon>Metazoa</taxon>
        <taxon>Ecdysozoa</taxon>
        <taxon>Arthropoda</taxon>
        <taxon>Crustacea</taxon>
        <taxon>Multicrustacea</taxon>
        <taxon>Malacostraca</taxon>
        <taxon>Eumalacostraca</taxon>
        <taxon>Eucarida</taxon>
        <taxon>Decapoda</taxon>
        <taxon>Pleocyemata</taxon>
        <taxon>Anomura</taxon>
        <taxon>Galatheoidea</taxon>
        <taxon>Porcellanidae</taxon>
        <taxon>Petrolisthes</taxon>
    </lineage>
</organism>
<sequence>MMNSDSDFTSMPSSPLTPSDVEGKSFHVEGSIMLWVCFSAGLVTLLCGTVVNVKMLCSTLDSHRISSSTTVSMKVLLRSHTAAGLIHVWVVTPVLLTSLFFKFVQQELASWVCTVGWGAWVCAWAAQGLGVAMLSYERYGVLTRPLTGLITPHLARTLAGITWACGGVVGVVVATVGHPHSLLQLTCSATDHHFNTRRDFLLPLLYLLPAHFLLCLPVGWLWIHTRFATLRERQVALHVKRMSGPGTSVIGEDGIKDSVFTHLHAAPTDWFSPQPQNSIQEALSSSTQWTVPFLLGVSPQNLATQDAHLGRGHSQVVKASNESGIIHCSSSSPSCQTLDDDTFTLGGVYIGPLQSHIRQTHSAFCSGLNSRSQSSQTGEDENEISPPVIECRVLPPTPTQTAPLPPLIPPTTASVSVQCSDSRGAVNSLPFFSTPGILNMQTARAKARRVTQTDIRQAVAITTLGIVYIVGWLPLPLTTLICHITPPSPEWIWWVLMSVFSFTGLTTAIAPAAYVLTALTSQHTNFL</sequence>
<dbReference type="AlphaFoldDB" id="A0AAE1NRQ5"/>
<dbReference type="Gene3D" id="1.20.1070.10">
    <property type="entry name" value="Rhodopsin 7-helix transmembrane proteins"/>
    <property type="match status" value="1"/>
</dbReference>
<reference evidence="2" key="1">
    <citation type="submission" date="2023-11" db="EMBL/GenBank/DDBJ databases">
        <title>Genome assemblies of two species of porcelain crab, Petrolisthes cinctipes and Petrolisthes manimaculis (Anomura: Porcellanidae).</title>
        <authorList>
            <person name="Angst P."/>
        </authorList>
    </citation>
    <scope>NUCLEOTIDE SEQUENCE</scope>
    <source>
        <strain evidence="2">PB745_02</strain>
        <tissue evidence="2">Gill</tissue>
    </source>
</reference>
<accession>A0AAE1NRQ5</accession>
<dbReference type="EMBL" id="JAWZYT010004329">
    <property type="protein sequence ID" value="KAK4294254.1"/>
    <property type="molecule type" value="Genomic_DNA"/>
</dbReference>
<evidence type="ECO:0000256" key="1">
    <source>
        <dbReference type="SAM" id="Phobius"/>
    </source>
</evidence>
<keyword evidence="1" id="KW-0472">Membrane</keyword>
<dbReference type="Proteomes" id="UP001292094">
    <property type="component" value="Unassembled WGS sequence"/>
</dbReference>
<comment type="caution">
    <text evidence="2">The sequence shown here is derived from an EMBL/GenBank/DDBJ whole genome shotgun (WGS) entry which is preliminary data.</text>
</comment>